<sequence length="274" mass="30222">MVLHVAVVDDHDPTRRSVPELLRDDPRLRILPPVGTVAGLARLRHDVRLLDPDHVGPVDEIRALLADAVPTVVQTAGADPRAQVAVWVNGANDVVAKNLGRWPLADTLCEAVNRPCRVGPTLARAILSVLDQYGIPAADPLRDLLVLLRHGRRLTAALQITGLTYDRYEHELRGLRAALSRAGHGELPQDMGMTEQERHALRLCAEGWTDAEIRDRLGITAEALQLLFERALVGRMRLPNAGPHVRLLVGLLVSGLHRRPDLLRERIDELRADG</sequence>
<dbReference type="Gene3D" id="3.40.50.2300">
    <property type="match status" value="1"/>
</dbReference>
<dbReference type="RefSeq" id="WP_251800336.1">
    <property type="nucleotide sequence ID" value="NZ_JAMQOL010000032.1"/>
</dbReference>
<evidence type="ECO:0000313" key="2">
    <source>
        <dbReference type="Proteomes" id="UP001523216"/>
    </source>
</evidence>
<dbReference type="InterPro" id="IPR011006">
    <property type="entry name" value="CheY-like_superfamily"/>
</dbReference>
<keyword evidence="2" id="KW-1185">Reference proteome</keyword>
<accession>A0ABT0Y3Z5</accession>
<reference evidence="1 2" key="1">
    <citation type="submission" date="2022-06" db="EMBL/GenBank/DDBJ databases">
        <title>Actinoplanes abujensis sp. nov., isolated from Nigerian arid soil.</title>
        <authorList>
            <person name="Ding P."/>
        </authorList>
    </citation>
    <scope>NUCLEOTIDE SEQUENCE [LARGE SCALE GENOMIC DNA]</scope>
    <source>
        <strain evidence="2">TRM88002</strain>
    </source>
</reference>
<gene>
    <name evidence="1" type="ORF">LXN57_23535</name>
</gene>
<proteinExistence type="predicted"/>
<name>A0ABT0Y3Z5_9ACTN</name>
<dbReference type="EMBL" id="JAMQOL010000032">
    <property type="protein sequence ID" value="MCM4080555.1"/>
    <property type="molecule type" value="Genomic_DNA"/>
</dbReference>
<dbReference type="Proteomes" id="UP001523216">
    <property type="component" value="Unassembled WGS sequence"/>
</dbReference>
<organism evidence="1 2">
    <name type="scientific">Paractinoplanes hotanensis</name>
    <dbReference type="NCBI Taxonomy" id="2906497"/>
    <lineage>
        <taxon>Bacteria</taxon>
        <taxon>Bacillati</taxon>
        <taxon>Actinomycetota</taxon>
        <taxon>Actinomycetes</taxon>
        <taxon>Micromonosporales</taxon>
        <taxon>Micromonosporaceae</taxon>
        <taxon>Paractinoplanes</taxon>
    </lineage>
</organism>
<dbReference type="SUPFAM" id="SSF52172">
    <property type="entry name" value="CheY-like"/>
    <property type="match status" value="1"/>
</dbReference>
<comment type="caution">
    <text evidence="1">The sequence shown here is derived from an EMBL/GenBank/DDBJ whole genome shotgun (WGS) entry which is preliminary data.</text>
</comment>
<evidence type="ECO:0000313" key="1">
    <source>
        <dbReference type="EMBL" id="MCM4080555.1"/>
    </source>
</evidence>
<protein>
    <submittedName>
        <fullName evidence="1">Uncharacterized protein</fullName>
    </submittedName>
</protein>